<dbReference type="OrthoDB" id="9806524at2"/>
<evidence type="ECO:0000313" key="1">
    <source>
        <dbReference type="EMBL" id="AQS51758.1"/>
    </source>
</evidence>
<reference evidence="1 2" key="1">
    <citation type="submission" date="2017-01" db="EMBL/GenBank/DDBJ databases">
        <title>Complete Genome Sequence of Paenalcaligenes hominis, Isolated from a paraplegic Patient with neurogenic bladder.</title>
        <authorList>
            <person name="Mukhopadhyay R."/>
            <person name="Joaquin J."/>
            <person name="Hogue R."/>
            <person name="Kilaru A."/>
            <person name="Jospin G."/>
            <person name="Mars K."/>
            <person name="Eisen J.A."/>
            <person name="Chaturvedi V."/>
        </authorList>
    </citation>
    <scope>NUCLEOTIDE SEQUENCE [LARGE SCALE GENOMIC DNA]</scope>
    <source>
        <strain evidence="1 2">15S00501</strain>
    </source>
</reference>
<dbReference type="InterPro" id="IPR010836">
    <property type="entry name" value="SapC"/>
</dbReference>
<accession>A0A1U9K165</accession>
<evidence type="ECO:0000313" key="2">
    <source>
        <dbReference type="Proteomes" id="UP000189369"/>
    </source>
</evidence>
<protein>
    <recommendedName>
        <fullName evidence="3">SapC family protein</fullName>
    </recommendedName>
</protein>
<dbReference type="AlphaFoldDB" id="A0A1U9K165"/>
<dbReference type="EMBL" id="CP019697">
    <property type="protein sequence ID" value="AQS51758.1"/>
    <property type="molecule type" value="Genomic_DNA"/>
</dbReference>
<name>A0A1U9K165_9BURK</name>
<organism evidence="1 2">
    <name type="scientific">Paenalcaligenes hominis</name>
    <dbReference type="NCBI Taxonomy" id="643674"/>
    <lineage>
        <taxon>Bacteria</taxon>
        <taxon>Pseudomonadati</taxon>
        <taxon>Pseudomonadota</taxon>
        <taxon>Betaproteobacteria</taxon>
        <taxon>Burkholderiales</taxon>
        <taxon>Alcaligenaceae</taxon>
        <taxon>Paenalcaligenes</taxon>
    </lineage>
</organism>
<gene>
    <name evidence="1" type="ORF">PAEH1_09615</name>
</gene>
<proteinExistence type="predicted"/>
<dbReference type="KEGG" id="phn:PAEH1_09615"/>
<sequence length="239" mass="27001">MAHQTMDNQWLTLDGSDPTLKIKLQSHHFGFARTMNAMPLAQSEYELACKYYPIVFIAADSAATRLQSVVLFGFQAEQNLFVSPEGSWEASYYIPAYAQRHPYQLQWDTATQQPVVQVDAHYPGLSHDEGMAFYEAGAPSAYLEQLGHALHTLERELEQTQQWVMRLKEKGLLIEQSINLTLDDQTQSVAGVWVVDFAQLDQLDDTELAQMYHNGTLSLIEQHRISLSNLDVLAQRVGG</sequence>
<dbReference type="STRING" id="643674.PAEH1_09615"/>
<dbReference type="Pfam" id="PF07277">
    <property type="entry name" value="SapC"/>
    <property type="match status" value="1"/>
</dbReference>
<dbReference type="Proteomes" id="UP000189369">
    <property type="component" value="Chromosome"/>
</dbReference>
<evidence type="ECO:0008006" key="3">
    <source>
        <dbReference type="Google" id="ProtNLM"/>
    </source>
</evidence>